<keyword evidence="3" id="KW-1185">Reference proteome</keyword>
<proteinExistence type="predicted"/>
<dbReference type="EMBL" id="JASGBP010000001">
    <property type="protein sequence ID" value="MDI9256032.1"/>
    <property type="molecule type" value="Genomic_DNA"/>
</dbReference>
<reference evidence="2 3" key="1">
    <citation type="submission" date="2023-05" db="EMBL/GenBank/DDBJ databases">
        <title>Flavobacterium sedimenti sp. nov., isolated from the sediment.</title>
        <authorList>
            <person name="Wu N."/>
        </authorList>
    </citation>
    <scope>NUCLEOTIDE SEQUENCE [LARGE SCALE GENOMIC DNA]</scope>
    <source>
        <strain evidence="2 3">YZ-48</strain>
    </source>
</reference>
<evidence type="ECO:0000313" key="3">
    <source>
        <dbReference type="Proteomes" id="UP001230035"/>
    </source>
</evidence>
<evidence type="ECO:0008006" key="4">
    <source>
        <dbReference type="Google" id="ProtNLM"/>
    </source>
</evidence>
<accession>A0ABT6XLS4</accession>
<feature type="chain" id="PRO_5046744354" description="Lipoprotein" evidence="1">
    <location>
        <begin position="20"/>
        <end position="197"/>
    </location>
</feature>
<keyword evidence="1" id="KW-0732">Signal</keyword>
<sequence length="197" mass="21905">MKTKLRYLFIGALTLSLMACEQENISDSENTAKLSAPVANTVVSGMQPCVSTNLNAGQHFDSGDVNLYVDLNNVYVEYTTNPNWYIKKTHLYVGSCQLIPRNNAGNPMIGQFPISNTYITGTQSVIYTIPKSSLPECFCVAAHAEVFRKENGVIVQTETAWAAGERFTNRNWATFFSACQSDCFDIEDYYFGSKNAQ</sequence>
<dbReference type="Proteomes" id="UP001230035">
    <property type="component" value="Unassembled WGS sequence"/>
</dbReference>
<dbReference type="PROSITE" id="PS51257">
    <property type="entry name" value="PROKAR_LIPOPROTEIN"/>
    <property type="match status" value="1"/>
</dbReference>
<feature type="signal peptide" evidence="1">
    <location>
        <begin position="1"/>
        <end position="19"/>
    </location>
</feature>
<name>A0ABT6XLS4_9FLAO</name>
<dbReference type="RefSeq" id="WP_283237718.1">
    <property type="nucleotide sequence ID" value="NZ_JASGBP010000001.1"/>
</dbReference>
<evidence type="ECO:0000256" key="1">
    <source>
        <dbReference type="SAM" id="SignalP"/>
    </source>
</evidence>
<comment type="caution">
    <text evidence="2">The sequence shown here is derived from an EMBL/GenBank/DDBJ whole genome shotgun (WGS) entry which is preliminary data.</text>
</comment>
<evidence type="ECO:0000313" key="2">
    <source>
        <dbReference type="EMBL" id="MDI9256032.1"/>
    </source>
</evidence>
<organism evidence="2 3">
    <name type="scientific">Flavobacterium sedimenticola</name>
    <dbReference type="NCBI Taxonomy" id="3043286"/>
    <lineage>
        <taxon>Bacteria</taxon>
        <taxon>Pseudomonadati</taxon>
        <taxon>Bacteroidota</taxon>
        <taxon>Flavobacteriia</taxon>
        <taxon>Flavobacteriales</taxon>
        <taxon>Flavobacteriaceae</taxon>
        <taxon>Flavobacterium</taxon>
    </lineage>
</organism>
<protein>
    <recommendedName>
        <fullName evidence="4">Lipoprotein</fullName>
    </recommendedName>
</protein>
<gene>
    <name evidence="2" type="ORF">QHT84_01250</name>
</gene>